<dbReference type="GeneID" id="93646330"/>
<proteinExistence type="predicted"/>
<dbReference type="Proteomes" id="UP000031829">
    <property type="component" value="Chromosome"/>
</dbReference>
<reference evidence="2 3" key="1">
    <citation type="journal article" date="2015" name="Genome Announc.">
        <title>Complete genome sequences for 35 biothreat assay-relevant bacillus species.</title>
        <authorList>
            <person name="Johnson S.L."/>
            <person name="Daligault H.E."/>
            <person name="Davenport K.W."/>
            <person name="Jaissle J."/>
            <person name="Frey K.G."/>
            <person name="Ladner J.T."/>
            <person name="Broomall S.M."/>
            <person name="Bishop-Lilly K.A."/>
            <person name="Bruce D.C."/>
            <person name="Gibbons H.S."/>
            <person name="Coyne S.R."/>
            <person name="Lo C.C."/>
            <person name="Meincke L."/>
            <person name="Munk A.C."/>
            <person name="Koroleva G.I."/>
            <person name="Rosenzweig C.N."/>
            <person name="Palacios G.F."/>
            <person name="Redden C.L."/>
            <person name="Minogue T.D."/>
            <person name="Chain P.S."/>
        </authorList>
    </citation>
    <scope>NUCLEOTIDE SEQUENCE [LARGE SCALE GENOMIC DNA]</scope>
    <source>
        <strain evidence="3">ATCC 14581 / DSM 32 / JCM 2506 / NBRC 15308 / NCIMB 9376 / NCTC 10342 / NRRL B-14308 / VKM B-512</strain>
    </source>
</reference>
<dbReference type="AlphaFoldDB" id="A0A0B6AP39"/>
<feature type="compositionally biased region" description="Basic and acidic residues" evidence="1">
    <location>
        <begin position="23"/>
        <end position="32"/>
    </location>
</feature>
<evidence type="ECO:0000313" key="3">
    <source>
        <dbReference type="Proteomes" id="UP000031829"/>
    </source>
</evidence>
<gene>
    <name evidence="2" type="ORF">BG04_158</name>
</gene>
<feature type="region of interest" description="Disordered" evidence="1">
    <location>
        <begin position="1"/>
        <end position="42"/>
    </location>
</feature>
<organism evidence="2 3">
    <name type="scientific">Priestia megaterium (strain ATCC 14581 / DSM 32 / CCUG 1817 / JCM 2506 / NBRC 15308 / NCIMB 9376 / NCTC 10342 / NRRL B-14308 / VKM B-512 / Ford 19)</name>
    <name type="common">Bacillus megaterium</name>
    <dbReference type="NCBI Taxonomy" id="1348623"/>
    <lineage>
        <taxon>Bacteria</taxon>
        <taxon>Bacillati</taxon>
        <taxon>Bacillota</taxon>
        <taxon>Bacilli</taxon>
        <taxon>Bacillales</taxon>
        <taxon>Bacillaceae</taxon>
        <taxon>Priestia</taxon>
    </lineage>
</organism>
<dbReference type="EMBL" id="CP009920">
    <property type="protein sequence ID" value="AJI21619.1"/>
    <property type="molecule type" value="Genomic_DNA"/>
</dbReference>
<sequence>MNPEQKSTLSPISQEQQSPDTQLTEKEERMPEYTHTSLNPDS</sequence>
<accession>A0A0B6AP39</accession>
<dbReference type="KEGG" id="bmeg:BG04_158"/>
<protein>
    <submittedName>
        <fullName evidence="2">Uncharacterized protein</fullName>
    </submittedName>
</protein>
<evidence type="ECO:0000313" key="2">
    <source>
        <dbReference type="EMBL" id="AJI21619.1"/>
    </source>
</evidence>
<dbReference type="RefSeq" id="WP_013083966.1">
    <property type="nucleotide sequence ID" value="NZ_BCVB01000006.1"/>
</dbReference>
<feature type="compositionally biased region" description="Polar residues" evidence="1">
    <location>
        <begin position="1"/>
        <end position="22"/>
    </location>
</feature>
<dbReference type="HOGENOM" id="CLU_3247309_0_0_9"/>
<evidence type="ECO:0000256" key="1">
    <source>
        <dbReference type="SAM" id="MobiDB-lite"/>
    </source>
</evidence>
<name>A0A0B6AP39_PRIM2</name>